<dbReference type="InterPro" id="IPR036390">
    <property type="entry name" value="WH_DNA-bd_sf"/>
</dbReference>
<reference evidence="6 7" key="1">
    <citation type="submission" date="2016-06" db="EMBL/GenBank/DDBJ databases">
        <title>Four novel species of enterococci isolated from chicken manure.</title>
        <authorList>
            <person name="Van Tyne D."/>
        </authorList>
    </citation>
    <scope>NUCLEOTIDE SEQUENCE [LARGE SCALE GENOMIC DNA]</scope>
    <source>
        <strain evidence="6 7">CU12B</strain>
    </source>
</reference>
<evidence type="ECO:0000313" key="6">
    <source>
        <dbReference type="EMBL" id="KAF1305155.1"/>
    </source>
</evidence>
<keyword evidence="4" id="KW-0804">Transcription</keyword>
<organism evidence="6 7">
    <name type="scientific">Candidatus Enterococcus willemsii</name>
    <dbReference type="NCBI Taxonomy" id="1857215"/>
    <lineage>
        <taxon>Bacteria</taxon>
        <taxon>Bacillati</taxon>
        <taxon>Bacillota</taxon>
        <taxon>Bacilli</taxon>
        <taxon>Lactobacillales</taxon>
        <taxon>Enterococcaceae</taxon>
        <taxon>Enterococcus</taxon>
    </lineage>
</organism>
<evidence type="ECO:0000256" key="3">
    <source>
        <dbReference type="ARBA" id="ARBA00023125"/>
    </source>
</evidence>
<comment type="caution">
    <text evidence="6">The sequence shown here is derived from an EMBL/GenBank/DDBJ whole genome shotgun (WGS) entry which is preliminary data.</text>
</comment>
<dbReference type="SUPFAM" id="SSF46785">
    <property type="entry name" value="Winged helix' DNA-binding domain"/>
    <property type="match status" value="1"/>
</dbReference>
<sequence>MEIRLLRYFIALANSQTISEAAKNLHISQPTLSRQLSELEEELGTQLFIRGHRQVTLTSDGFFFLAKAKEIVQLTDKTVANFQHSEEVLGDIHIGGGESDAMKIIAHSVKQLADKHPQIQFHLFSGNSEAIFEKLDDGVLDFGIVVDPVDKKNYDYIQLPIQDTWGVLMPTDSPLASKKKIQANDLREVPLIMSQQAIRYGEFSAWFEQDIHELDIRCTYNLLYNAAKMVEAHVGYAICLDKLIDTYHSHSLCFRPLSPQLTANLYLIWKKQQVFPKAATLFLRQLKTDIAKDN</sequence>
<dbReference type="InterPro" id="IPR005119">
    <property type="entry name" value="LysR_subst-bd"/>
</dbReference>
<proteinExistence type="inferred from homology"/>
<gene>
    <name evidence="6" type="ORF">BAU17_05090</name>
</gene>
<accession>A0ABQ6Z1X0</accession>
<evidence type="ECO:0000256" key="1">
    <source>
        <dbReference type="ARBA" id="ARBA00009437"/>
    </source>
</evidence>
<comment type="similarity">
    <text evidence="1">Belongs to the LysR transcriptional regulatory family.</text>
</comment>
<dbReference type="Gene3D" id="3.40.190.290">
    <property type="match status" value="1"/>
</dbReference>
<dbReference type="RefSeq" id="WP_161901462.1">
    <property type="nucleotide sequence ID" value="NZ_MAEL01000023.1"/>
</dbReference>
<keyword evidence="7" id="KW-1185">Reference proteome</keyword>
<evidence type="ECO:0000256" key="2">
    <source>
        <dbReference type="ARBA" id="ARBA00023015"/>
    </source>
</evidence>
<name>A0ABQ6Z1X0_9ENTE</name>
<keyword evidence="3" id="KW-0238">DNA-binding</keyword>
<dbReference type="Proteomes" id="UP000782705">
    <property type="component" value="Unassembled WGS sequence"/>
</dbReference>
<evidence type="ECO:0000313" key="7">
    <source>
        <dbReference type="Proteomes" id="UP000782705"/>
    </source>
</evidence>
<dbReference type="EMBL" id="MAEL01000023">
    <property type="protein sequence ID" value="KAF1305155.1"/>
    <property type="molecule type" value="Genomic_DNA"/>
</dbReference>
<keyword evidence="2" id="KW-0805">Transcription regulation</keyword>
<protein>
    <submittedName>
        <fullName evidence="6">LysR family transcriptional regulator</fullName>
    </submittedName>
</protein>
<evidence type="ECO:0000256" key="4">
    <source>
        <dbReference type="ARBA" id="ARBA00023163"/>
    </source>
</evidence>
<dbReference type="PROSITE" id="PS50931">
    <property type="entry name" value="HTH_LYSR"/>
    <property type="match status" value="1"/>
</dbReference>
<dbReference type="PANTHER" id="PTHR30419">
    <property type="entry name" value="HTH-TYPE TRANSCRIPTIONAL REGULATOR YBHD"/>
    <property type="match status" value="1"/>
</dbReference>
<dbReference type="Gene3D" id="1.10.10.10">
    <property type="entry name" value="Winged helix-like DNA-binding domain superfamily/Winged helix DNA-binding domain"/>
    <property type="match status" value="1"/>
</dbReference>
<dbReference type="Pfam" id="PF00126">
    <property type="entry name" value="HTH_1"/>
    <property type="match status" value="1"/>
</dbReference>
<dbReference type="InterPro" id="IPR036388">
    <property type="entry name" value="WH-like_DNA-bd_sf"/>
</dbReference>
<dbReference type="PRINTS" id="PR00039">
    <property type="entry name" value="HTHLYSR"/>
</dbReference>
<evidence type="ECO:0000259" key="5">
    <source>
        <dbReference type="PROSITE" id="PS50931"/>
    </source>
</evidence>
<dbReference type="PANTHER" id="PTHR30419:SF8">
    <property type="entry name" value="NITROGEN ASSIMILATION TRANSCRIPTIONAL ACTIVATOR-RELATED"/>
    <property type="match status" value="1"/>
</dbReference>
<dbReference type="CDD" id="cd05466">
    <property type="entry name" value="PBP2_LTTR_substrate"/>
    <property type="match status" value="1"/>
</dbReference>
<dbReference type="InterPro" id="IPR050950">
    <property type="entry name" value="HTH-type_LysR_regulators"/>
</dbReference>
<dbReference type="InterPro" id="IPR000847">
    <property type="entry name" value="LysR_HTH_N"/>
</dbReference>
<dbReference type="SUPFAM" id="SSF53850">
    <property type="entry name" value="Periplasmic binding protein-like II"/>
    <property type="match status" value="1"/>
</dbReference>
<dbReference type="Pfam" id="PF03466">
    <property type="entry name" value="LysR_substrate"/>
    <property type="match status" value="1"/>
</dbReference>
<feature type="domain" description="HTH lysR-type" evidence="5">
    <location>
        <begin position="1"/>
        <end position="58"/>
    </location>
</feature>